<dbReference type="InterPro" id="IPR001509">
    <property type="entry name" value="Epimerase_deHydtase"/>
</dbReference>
<dbReference type="EMBL" id="JAJDLA010000016">
    <property type="protein sequence ID" value="MCB8606305.1"/>
    <property type="molecule type" value="Genomic_DNA"/>
</dbReference>
<feature type="binding site" evidence="4">
    <location>
        <position position="179"/>
    </location>
    <ligand>
        <name>NADP(+)</name>
        <dbReference type="ChEBI" id="CHEBI:58349"/>
    </ligand>
</feature>
<dbReference type="CDD" id="cd05248">
    <property type="entry name" value="ADP_GME_SDR_e"/>
    <property type="match status" value="1"/>
</dbReference>
<dbReference type="Proteomes" id="UP001198010">
    <property type="component" value="Unassembled WGS sequence"/>
</dbReference>
<feature type="active site" description="Proton acceptor" evidence="4">
    <location>
        <position position="179"/>
    </location>
</feature>
<dbReference type="InterPro" id="IPR011912">
    <property type="entry name" value="Heptose_epim"/>
</dbReference>
<dbReference type="Pfam" id="PF01370">
    <property type="entry name" value="Epimerase"/>
    <property type="match status" value="1"/>
</dbReference>
<dbReference type="PANTHER" id="PTHR43103:SF3">
    <property type="entry name" value="ADP-L-GLYCERO-D-MANNO-HEPTOSE-6-EPIMERASE"/>
    <property type="match status" value="1"/>
</dbReference>
<evidence type="ECO:0000256" key="3">
    <source>
        <dbReference type="ARBA" id="ARBA00023277"/>
    </source>
</evidence>
<dbReference type="Gene3D" id="3.40.50.720">
    <property type="entry name" value="NAD(P)-binding Rossmann-like Domain"/>
    <property type="match status" value="1"/>
</dbReference>
<feature type="binding site" evidence="4">
    <location>
        <position position="145"/>
    </location>
    <ligand>
        <name>NADP(+)</name>
        <dbReference type="ChEBI" id="CHEBI:58349"/>
    </ligand>
</feature>
<feature type="domain" description="NAD-dependent epimerase/dehydratase" evidence="5">
    <location>
        <begin position="2"/>
        <end position="243"/>
    </location>
</feature>
<organism evidence="6 7">
    <name type="scientific">Veillonella nakazawae</name>
    <dbReference type="NCBI Taxonomy" id="2682456"/>
    <lineage>
        <taxon>Bacteria</taxon>
        <taxon>Bacillati</taxon>
        <taxon>Bacillota</taxon>
        <taxon>Negativicutes</taxon>
        <taxon>Veillonellales</taxon>
        <taxon>Veillonellaceae</taxon>
        <taxon>Veillonella</taxon>
    </lineage>
</organism>
<feature type="binding site" evidence="4">
    <location>
        <begin position="76"/>
        <end position="80"/>
    </location>
    <ligand>
        <name>NADP(+)</name>
        <dbReference type="ChEBI" id="CHEBI:58349"/>
    </ligand>
</feature>
<feature type="binding site" evidence="4">
    <location>
        <position position="181"/>
    </location>
    <ligand>
        <name>substrate</name>
    </ligand>
</feature>
<gene>
    <name evidence="6" type="primary">rfaD</name>
    <name evidence="4" type="synonym">hldD</name>
    <name evidence="6" type="ORF">LJD63_08540</name>
</gene>
<dbReference type="AlphaFoldDB" id="A0AB35HG69"/>
<comment type="caution">
    <text evidence="6">The sequence shown here is derived from an EMBL/GenBank/DDBJ whole genome shotgun (WGS) entry which is preliminary data.</text>
</comment>
<dbReference type="InterPro" id="IPR036291">
    <property type="entry name" value="NAD(P)-bd_dom_sf"/>
</dbReference>
<feature type="binding site" evidence="4">
    <location>
        <position position="279"/>
    </location>
    <ligand>
        <name>substrate</name>
    </ligand>
</feature>
<proteinExistence type="inferred from homology"/>
<comment type="cofactor">
    <cofactor evidence="4">
        <name>NADP(+)</name>
        <dbReference type="ChEBI" id="CHEBI:58349"/>
    </cofactor>
    <text evidence="4">Binds 1 NADP(+) per subunit.</text>
</comment>
<comment type="pathway">
    <text evidence="4">Nucleotide-sugar biosynthesis; ADP-L-glycero-beta-D-manno-heptose biosynthesis; ADP-L-glycero-beta-D-manno-heptose from D-glycero-beta-D-manno-heptose 7-phosphate: step 4/4.</text>
</comment>
<feature type="active site" description="Proton acceptor" evidence="4">
    <location>
        <position position="141"/>
    </location>
</feature>
<comment type="domain">
    <text evidence="4">Contains a large N-terminal NADP-binding domain, and a smaller C-terminal substrate-binding domain.</text>
</comment>
<comment type="subunit">
    <text evidence="4">Homopentamer.</text>
</comment>
<reference evidence="6" key="1">
    <citation type="submission" date="2021-10" db="EMBL/GenBank/DDBJ databases">
        <title>Collection of gut derived symbiotic bacterial strains cultured from healthy donors.</title>
        <authorList>
            <person name="Lin H."/>
            <person name="Littmann E."/>
            <person name="Kohout C."/>
            <person name="Pamer E.G."/>
        </authorList>
    </citation>
    <scope>NUCLEOTIDE SEQUENCE</scope>
    <source>
        <strain evidence="6">DFI.4.35</strain>
    </source>
</reference>
<evidence type="ECO:0000313" key="6">
    <source>
        <dbReference type="EMBL" id="MCB8606305.1"/>
    </source>
</evidence>
<dbReference type="NCBIfam" id="TIGR02197">
    <property type="entry name" value="heptose_epim"/>
    <property type="match status" value="1"/>
</dbReference>
<comment type="caution">
    <text evidence="4">Lacks conserved residue(s) required for the propagation of feature annotation.</text>
</comment>
<keyword evidence="3 4" id="KW-0119">Carbohydrate metabolism</keyword>
<dbReference type="Gene3D" id="3.90.25.10">
    <property type="entry name" value="UDP-galactose 4-epimerase, domain 1"/>
    <property type="match status" value="1"/>
</dbReference>
<feature type="binding site" evidence="4">
    <location>
        <begin position="31"/>
        <end position="32"/>
    </location>
    <ligand>
        <name>NADP(+)</name>
        <dbReference type="ChEBI" id="CHEBI:58349"/>
    </ligand>
</feature>
<feature type="binding site" evidence="4">
    <location>
        <position position="170"/>
    </location>
    <ligand>
        <name>substrate</name>
    </ligand>
</feature>
<comment type="function">
    <text evidence="4">Catalyzes the interconversion between ADP-D-glycero-beta-D-manno-heptose and ADP-L-glycero-beta-D-manno-heptose via an epimerization at carbon 6 of the heptose.</text>
</comment>
<dbReference type="GO" id="GO:0008712">
    <property type="term" value="F:ADP-glyceromanno-heptose 6-epimerase activity"/>
    <property type="evidence" value="ECO:0007669"/>
    <property type="project" value="UniProtKB-UniRule"/>
</dbReference>
<feature type="binding site" evidence="4">
    <location>
        <begin position="202"/>
        <end position="205"/>
    </location>
    <ligand>
        <name>substrate</name>
    </ligand>
</feature>
<comment type="similarity">
    <text evidence="4">Belongs to the NAD(P)-dependent epimerase/dehydratase family. HldD subfamily.</text>
</comment>
<dbReference type="GO" id="GO:0005975">
    <property type="term" value="P:carbohydrate metabolic process"/>
    <property type="evidence" value="ECO:0007669"/>
    <property type="project" value="UniProtKB-UniRule"/>
</dbReference>
<dbReference type="SUPFAM" id="SSF51735">
    <property type="entry name" value="NAD(P)-binding Rossmann-fold domains"/>
    <property type="match status" value="1"/>
</dbReference>
<feature type="binding site" evidence="4">
    <location>
        <position position="188"/>
    </location>
    <ligand>
        <name>substrate</name>
    </ligand>
</feature>
<keyword evidence="2 4" id="KW-0413">Isomerase</keyword>
<feature type="binding site" evidence="4">
    <location>
        <position position="171"/>
    </location>
    <ligand>
        <name>NADP(+)</name>
        <dbReference type="ChEBI" id="CHEBI:58349"/>
    </ligand>
</feature>
<keyword evidence="1 4" id="KW-0521">NADP</keyword>
<protein>
    <recommendedName>
        <fullName evidence="4">ADP-L-glycero-D-manno-heptose-6-epimerase</fullName>
        <ecNumber evidence="4">5.1.3.20</ecNumber>
    </recommendedName>
    <alternativeName>
        <fullName evidence="4">ADP-L-glycero-beta-D-manno-heptose-6-epimerase</fullName>
        <shortName evidence="4">ADP-glyceromanno-heptose 6-epimerase</shortName>
        <shortName evidence="4">ADP-hep 6-epimerase</shortName>
        <shortName evidence="4">AGME</shortName>
    </alternativeName>
</protein>
<comment type="catalytic activity">
    <reaction evidence="4">
        <text>ADP-D-glycero-beta-D-manno-heptose = ADP-L-glycero-beta-D-manno-heptose</text>
        <dbReference type="Rhea" id="RHEA:17577"/>
        <dbReference type="ChEBI" id="CHEBI:59967"/>
        <dbReference type="ChEBI" id="CHEBI:61506"/>
        <dbReference type="EC" id="5.1.3.20"/>
    </reaction>
</comment>
<evidence type="ECO:0000256" key="2">
    <source>
        <dbReference type="ARBA" id="ARBA00023235"/>
    </source>
</evidence>
<feature type="binding site" evidence="4">
    <location>
        <position position="215"/>
    </location>
    <ligand>
        <name>substrate</name>
    </ligand>
</feature>
<evidence type="ECO:0000259" key="5">
    <source>
        <dbReference type="Pfam" id="PF01370"/>
    </source>
</evidence>
<evidence type="ECO:0000256" key="1">
    <source>
        <dbReference type="ARBA" id="ARBA00022857"/>
    </source>
</evidence>
<dbReference type="GO" id="GO:0050661">
    <property type="term" value="F:NADP binding"/>
    <property type="evidence" value="ECO:0007669"/>
    <property type="project" value="InterPro"/>
</dbReference>
<dbReference type="PANTHER" id="PTHR43103">
    <property type="entry name" value="NUCLEOSIDE-DIPHOSPHATE-SUGAR EPIMERASE"/>
    <property type="match status" value="1"/>
</dbReference>
<dbReference type="EC" id="5.1.3.20" evidence="4"/>
<dbReference type="RefSeq" id="WP_227283698.1">
    <property type="nucleotide sequence ID" value="NZ_JAJDLA010000016.1"/>
</dbReference>
<name>A0AB35HG69_9FIRM</name>
<evidence type="ECO:0000256" key="4">
    <source>
        <dbReference type="HAMAP-Rule" id="MF_01601"/>
    </source>
</evidence>
<feature type="binding site" evidence="4">
    <location>
        <position position="93"/>
    </location>
    <ligand>
        <name>NADP(+)</name>
        <dbReference type="ChEBI" id="CHEBI:58349"/>
    </ligand>
</feature>
<accession>A0AB35HG69</accession>
<feature type="binding site" evidence="4">
    <location>
        <position position="38"/>
    </location>
    <ligand>
        <name>NADP(+)</name>
        <dbReference type="ChEBI" id="CHEBI:58349"/>
    </ligand>
</feature>
<evidence type="ECO:0000313" key="7">
    <source>
        <dbReference type="Proteomes" id="UP001198010"/>
    </source>
</evidence>
<feature type="binding site" evidence="4">
    <location>
        <begin position="10"/>
        <end position="11"/>
    </location>
    <ligand>
        <name>NADP(+)</name>
        <dbReference type="ChEBI" id="CHEBI:58349"/>
    </ligand>
</feature>
<sequence>MIIVTGGAGFIGSNLVKALNEQGRNDIIIVDDLTDGRKTRNLTNLDYFDYIDCIDFDRAIAEGNFDCDPIDVVFHNGACSDTMEYNGRYIMKNNYEGSRNLFHYCQNHRIPFIYASSASTYGYGHKGFRESPECEEALNPYAYSKLFMDRYVRKFENKLVSQVVGLRYFNVYGPNECHKDKMASLVRQMFYKNQETGEITLFEGTDGYEDGGQTRDFIYVKDVVNVNLFFWEHPELSGIFNCGTGQSHTFNKFMQAVIDYSGKGKIKYIPFPEVLKGKYQSFTEADTTKLLSVGYDRGFTKMEDAVAEYCELLANNEGYIRR</sequence>
<dbReference type="HAMAP" id="MF_01601">
    <property type="entry name" value="Heptose_epimerase"/>
    <property type="match status" value="1"/>
</dbReference>